<dbReference type="Proteomes" id="UP000031524">
    <property type="component" value="Chromosome"/>
</dbReference>
<reference evidence="2 3" key="1">
    <citation type="submission" date="2013-04" db="EMBL/GenBank/DDBJ databases">
        <title>Complete genome sequence of Corynebacterium humireducens DSM 45392(T), isolated from a wastewater-fed microbial fuel cell.</title>
        <authorList>
            <person name="Ruckert C."/>
            <person name="Albersmeier A."/>
            <person name="Kalinowski J."/>
        </authorList>
    </citation>
    <scope>NUCLEOTIDE SEQUENCE [LARGE SCALE GENOMIC DNA]</scope>
    <source>
        <strain evidence="3">MFC-5</strain>
    </source>
</reference>
<dbReference type="InterPro" id="IPR036388">
    <property type="entry name" value="WH-like_DNA-bd_sf"/>
</dbReference>
<dbReference type="STRING" id="1223515.B842_03510"/>
<protein>
    <recommendedName>
        <fullName evidence="1">Helix-turn-helix domain-containing protein</fullName>
    </recommendedName>
</protein>
<dbReference type="AlphaFoldDB" id="A0A0B5D148"/>
<sequence length="102" mass="11397">MNTTDLITAAITAAVREAVREEVSQLVDQLKAPNPSPVDGPEFLSTLQVAEITGINENTLRRWRSDDDPAGPPYVRFGRAVRYRRSDIDQWANSPFSTRGRP</sequence>
<dbReference type="Pfam" id="PF12728">
    <property type="entry name" value="HTH_17"/>
    <property type="match status" value="1"/>
</dbReference>
<evidence type="ECO:0000259" key="1">
    <source>
        <dbReference type="Pfam" id="PF12728"/>
    </source>
</evidence>
<dbReference type="Gene3D" id="1.10.10.10">
    <property type="entry name" value="Winged helix-like DNA-binding domain superfamily/Winged helix DNA-binding domain"/>
    <property type="match status" value="1"/>
</dbReference>
<evidence type="ECO:0000313" key="3">
    <source>
        <dbReference type="Proteomes" id="UP000031524"/>
    </source>
</evidence>
<feature type="domain" description="Helix-turn-helix" evidence="1">
    <location>
        <begin position="44"/>
        <end position="93"/>
    </location>
</feature>
<dbReference type="EMBL" id="CP005286">
    <property type="protein sequence ID" value="AJE32555.1"/>
    <property type="molecule type" value="Genomic_DNA"/>
</dbReference>
<accession>A0A0B5D148</accession>
<dbReference type="RefSeq" id="WP_040085229.1">
    <property type="nucleotide sequence ID" value="NZ_BCSU01000019.1"/>
</dbReference>
<dbReference type="HOGENOM" id="CLU_2340760_0_0_11"/>
<dbReference type="KEGG" id="chm:B842_03510"/>
<dbReference type="InterPro" id="IPR009061">
    <property type="entry name" value="DNA-bd_dom_put_sf"/>
</dbReference>
<dbReference type="InterPro" id="IPR041657">
    <property type="entry name" value="HTH_17"/>
</dbReference>
<gene>
    <name evidence="2" type="ORF">B842_03510</name>
</gene>
<proteinExistence type="predicted"/>
<keyword evidence="3" id="KW-1185">Reference proteome</keyword>
<dbReference type="OrthoDB" id="5524782at2"/>
<evidence type="ECO:0000313" key="2">
    <source>
        <dbReference type="EMBL" id="AJE32555.1"/>
    </source>
</evidence>
<organism evidence="2 3">
    <name type="scientific">Corynebacterium humireducens NBRC 106098 = DSM 45392</name>
    <dbReference type="NCBI Taxonomy" id="1223515"/>
    <lineage>
        <taxon>Bacteria</taxon>
        <taxon>Bacillati</taxon>
        <taxon>Actinomycetota</taxon>
        <taxon>Actinomycetes</taxon>
        <taxon>Mycobacteriales</taxon>
        <taxon>Corynebacteriaceae</taxon>
        <taxon>Corynebacterium</taxon>
    </lineage>
</organism>
<dbReference type="SUPFAM" id="SSF46955">
    <property type="entry name" value="Putative DNA-binding domain"/>
    <property type="match status" value="1"/>
</dbReference>
<name>A0A0B5D148_9CORY</name>